<evidence type="ECO:0000313" key="10">
    <source>
        <dbReference type="EMBL" id="AET39093.1"/>
    </source>
</evidence>
<dbReference type="GO" id="GO:0006508">
    <property type="term" value="P:proteolysis"/>
    <property type="evidence" value="ECO:0007669"/>
    <property type="project" value="UniProtKB-KW"/>
</dbReference>
<feature type="compositionally biased region" description="Basic and acidic residues" evidence="8">
    <location>
        <begin position="223"/>
        <end position="233"/>
    </location>
</feature>
<organism evidence="10 11">
    <name type="scientific">Eremothecium cymbalariae (strain CBS 270.75 / DBVPG 7215 / KCTC 17166 / NRRL Y-17582)</name>
    <name type="common">Yeast</name>
    <dbReference type="NCBI Taxonomy" id="931890"/>
    <lineage>
        <taxon>Eukaryota</taxon>
        <taxon>Fungi</taxon>
        <taxon>Dikarya</taxon>
        <taxon>Ascomycota</taxon>
        <taxon>Saccharomycotina</taxon>
        <taxon>Saccharomycetes</taxon>
        <taxon>Saccharomycetales</taxon>
        <taxon>Saccharomycetaceae</taxon>
        <taxon>Eremothecium</taxon>
    </lineage>
</organism>
<dbReference type="SUPFAM" id="SSF54001">
    <property type="entry name" value="Cysteine proteinases"/>
    <property type="match status" value="1"/>
</dbReference>
<keyword evidence="6" id="KW-0378">Hydrolase</keyword>
<dbReference type="PROSITE" id="PS00973">
    <property type="entry name" value="USP_2"/>
    <property type="match status" value="1"/>
</dbReference>
<dbReference type="GeneID" id="11469242"/>
<dbReference type="PANTHER" id="PTHR21646:SF24">
    <property type="entry name" value="UBIQUITIN CARBOXYL-TERMINAL HYDROLASE"/>
    <property type="match status" value="1"/>
</dbReference>
<proteinExistence type="inferred from homology"/>
<dbReference type="InterPro" id="IPR038765">
    <property type="entry name" value="Papain-like_cys_pep_sf"/>
</dbReference>
<comment type="catalytic activity">
    <reaction evidence="1">
        <text>Thiol-dependent hydrolysis of ester, thioester, amide, peptide and isopeptide bonds formed by the C-terminal Gly of ubiquitin (a 76-residue protein attached to proteins as an intracellular targeting signal).</text>
        <dbReference type="EC" id="3.4.19.12"/>
    </reaction>
</comment>
<dbReference type="PROSITE" id="PS50235">
    <property type="entry name" value="USP_3"/>
    <property type="match status" value="1"/>
</dbReference>
<dbReference type="EMBL" id="CP002500">
    <property type="protein sequence ID" value="AET39093.1"/>
    <property type="molecule type" value="Genomic_DNA"/>
</dbReference>
<dbReference type="SUPFAM" id="SSF52821">
    <property type="entry name" value="Rhodanese/Cell cycle control phosphatase"/>
    <property type="match status" value="1"/>
</dbReference>
<dbReference type="InParanoid" id="G8JSU0"/>
<keyword evidence="5" id="KW-0833">Ubl conjugation pathway</keyword>
<evidence type="ECO:0000256" key="2">
    <source>
        <dbReference type="ARBA" id="ARBA00009085"/>
    </source>
</evidence>
<feature type="region of interest" description="Disordered" evidence="8">
    <location>
        <begin position="1051"/>
        <end position="1070"/>
    </location>
</feature>
<keyword evidence="11" id="KW-1185">Reference proteome</keyword>
<evidence type="ECO:0000256" key="4">
    <source>
        <dbReference type="ARBA" id="ARBA00022670"/>
    </source>
</evidence>
<dbReference type="Proteomes" id="UP000006790">
    <property type="component" value="Chromosome 4"/>
</dbReference>
<evidence type="ECO:0000313" key="11">
    <source>
        <dbReference type="Proteomes" id="UP000006790"/>
    </source>
</evidence>
<dbReference type="FunCoup" id="G8JSU0">
    <property type="interactions" value="56"/>
</dbReference>
<dbReference type="Gene3D" id="3.40.250.10">
    <property type="entry name" value="Rhodanese-like domain"/>
    <property type="match status" value="1"/>
</dbReference>
<evidence type="ECO:0000256" key="1">
    <source>
        <dbReference type="ARBA" id="ARBA00000707"/>
    </source>
</evidence>
<evidence type="ECO:0000259" key="9">
    <source>
        <dbReference type="PROSITE" id="PS50235"/>
    </source>
</evidence>
<dbReference type="STRING" id="931890.G8JSU0"/>
<dbReference type="InterPro" id="IPR036873">
    <property type="entry name" value="Rhodanese-like_dom_sf"/>
</dbReference>
<dbReference type="KEGG" id="erc:Ecym_4009"/>
<dbReference type="Gene3D" id="3.90.70.10">
    <property type="entry name" value="Cysteine proteinases"/>
    <property type="match status" value="1"/>
</dbReference>
<evidence type="ECO:0000256" key="8">
    <source>
        <dbReference type="SAM" id="MobiDB-lite"/>
    </source>
</evidence>
<dbReference type="OrthoDB" id="292964at2759"/>
<evidence type="ECO:0000256" key="5">
    <source>
        <dbReference type="ARBA" id="ARBA00022786"/>
    </source>
</evidence>
<feature type="region of interest" description="Disordered" evidence="8">
    <location>
        <begin position="567"/>
        <end position="767"/>
    </location>
</feature>
<reference evidence="11" key="1">
    <citation type="journal article" date="2012" name="G3 (Bethesda)">
        <title>Pichia sorbitophila, an interspecies yeast hybrid reveals early steps of genome resolution following polyploidization.</title>
        <authorList>
            <person name="Leh Louis V."/>
            <person name="Despons L."/>
            <person name="Friedrich A."/>
            <person name="Martin T."/>
            <person name="Durrens P."/>
            <person name="Casaregola S."/>
            <person name="Neuveglise C."/>
            <person name="Fairhead C."/>
            <person name="Marck C."/>
            <person name="Cruz J.A."/>
            <person name="Straub M.L."/>
            <person name="Kugler V."/>
            <person name="Sacerdot C."/>
            <person name="Uzunov Z."/>
            <person name="Thierry A."/>
            <person name="Weiss S."/>
            <person name="Bleykasten C."/>
            <person name="De Montigny J."/>
            <person name="Jacques N."/>
            <person name="Jung P."/>
            <person name="Lemaire M."/>
            <person name="Mallet S."/>
            <person name="Morel G."/>
            <person name="Richard G.F."/>
            <person name="Sarkar A."/>
            <person name="Savel G."/>
            <person name="Schacherer J."/>
            <person name="Seret M.L."/>
            <person name="Talla E."/>
            <person name="Samson G."/>
            <person name="Jubin C."/>
            <person name="Poulain J."/>
            <person name="Vacherie B."/>
            <person name="Barbe V."/>
            <person name="Pelletier E."/>
            <person name="Sherman D.J."/>
            <person name="Westhof E."/>
            <person name="Weissenbach J."/>
            <person name="Baret P.V."/>
            <person name="Wincker P."/>
            <person name="Gaillardin C."/>
            <person name="Dujon B."/>
            <person name="Souciet J.L."/>
        </authorList>
    </citation>
    <scope>NUCLEOTIDE SEQUENCE [LARGE SCALE GENOMIC DNA]</scope>
    <source>
        <strain evidence="11">CBS 270.75 / DBVPG 7215 / KCTC 17166 / NRRL Y-17582</strain>
    </source>
</reference>
<protein>
    <recommendedName>
        <fullName evidence="3">ubiquitinyl hydrolase 1</fullName>
        <ecNumber evidence="3">3.4.19.12</ecNumber>
    </recommendedName>
</protein>
<feature type="compositionally biased region" description="Polar residues" evidence="8">
    <location>
        <begin position="568"/>
        <end position="761"/>
    </location>
</feature>
<feature type="region of interest" description="Disordered" evidence="8">
    <location>
        <begin position="852"/>
        <end position="871"/>
    </location>
</feature>
<sequence length="1517" mass="169441">MEAPYMPEYSLELQQFVEEVYVENLEDCYQKLRLEKLIDLLEHGAYLLESYRELLGRGQVEAGITAYVVGAFYLYLIIPQSIEFHTRNLSYSIYVDLKRHYESDPNMMNVMLLVAAKVGSVMQLYLSGEGDEKYGARFTGRKRAYSMQSCDSSKLADTLGKLSIERSSTRGTTVFEGKTEQGAFGQQQQDDEWEDTVWSAPNLEPDDQLKLAVSYSHSPSIHDTSDSKTKDSGLENNSAAEFSVLDEEWVSERRSGFMSQSLQVDSSDNKNNDELPSIGDHNDVLDRFYTHGQDLRYPICNDGVVPCENSSIMWLYESSSIKCLDLLSKLTSSERSSMLLIDLRLPKRYEYSHILAENVINIDPELLWDDEKGAPVSSVKELELVIDNHLFRSRRQFATIVCYTDNYTYMQIDFDFVFLLFRLLYLGRPQLVLKTLSGGYEQWKSFLKELKRTESIILSDFLWKRPHKNEHSNDIVIASGEPSDSNNSKSFPPSLVENSIPAFQSDHKPIAQQSSVGIEPIHRFSSVSTYSKPVVPPPIPVTRPLLNPATNPLSQYCSQMLVNAVKPPSTNENSVSQSHLSTTPDAKSVSQSNLSTTPDAKSVSQSNLSTTPDAKSVSQSNLSTTPDAKSVSQSNLSTTPDAKSVSQSNLSTTPDAKSVSQSNLSTTPDAKSVSQSNLSTTPDAKSVSQSNLSTTPDAKSVSQSNLSTTPDAKSVSQSHLSSTPDAKSVSQSNLSATPESNLSATPDANSASQSNLSNTPDAKSVSHVSITTTTVPMVLPPIPVTRPLIPPPFENNRADSSLSSTRETNETVPLPLQTVRNSGSIPFYPVVQDNKPTLSAIFSDEKLTSQSIVNHDDDDGTSSKSVSSSHKGIMPVKTVEHDCDTSPLPNLLPKIPKIVSSVENINSGLSQFVSASSSRPVSSHNIKYSKFNMSQPPIPITKPLLTPSNTVSTFHVPLAPSSIPIRATTITASQSSHPNYMASQKRMELFESGSVRSVTTSKYPLPLVNPIHDPAQVASTQRTEIYDNIWRALDRRSERRNHRSNAYASAYRKNSSISHKGADRSPEETNNIKVDGHKLIRNPIPHFSIPTIENSYNEYVALSITGLRNMSNTCYINSMLQCLFSTSAFRNLFLSNKYAHYLKSPEMDTMSRSFYMLFRKMYMNGGCSVVPSGFLKMCNTLKPDLRIPYGQQDTQEFLLFLLDKLHDELSSIESVSNDYSHLLLHDNVRLYVDDAQYNKWFDQNIDQNGLSPIDDLFQGQMENQLSCQRCGYSSYTYSTFYVLSLALPNPVAKAFGKTKKLRLEDCINFFTCDEVLSDQNAWDCPRCCSPSDYMSYDHKGKRKISTSFESLNGGNSSRSKLFKFGYKMRSRSEAPKFSSKLSDKVSNGKPATVKSLNFITMPRILVIHLSRFIYDLTKKNNIVVSYPLILNIVLKNSEVAKFRLYSIVNHFGTLISGHYTSLVNKELNHEISHGKQKWYYFDDEIVKFDTNHGDYDNGIASVSSSNVYVLFYERIFD</sequence>
<dbReference type="CDD" id="cd02674">
    <property type="entry name" value="Peptidase_C19R"/>
    <property type="match status" value="1"/>
</dbReference>
<dbReference type="GO" id="GO:0016579">
    <property type="term" value="P:protein deubiquitination"/>
    <property type="evidence" value="ECO:0007669"/>
    <property type="project" value="InterPro"/>
</dbReference>
<dbReference type="InterPro" id="IPR050185">
    <property type="entry name" value="Ub_carboxyl-term_hydrolase"/>
</dbReference>
<evidence type="ECO:0000256" key="7">
    <source>
        <dbReference type="ARBA" id="ARBA00022807"/>
    </source>
</evidence>
<dbReference type="GO" id="GO:0004843">
    <property type="term" value="F:cysteine-type deubiquitinase activity"/>
    <property type="evidence" value="ECO:0007669"/>
    <property type="project" value="UniProtKB-EC"/>
</dbReference>
<evidence type="ECO:0000256" key="3">
    <source>
        <dbReference type="ARBA" id="ARBA00012759"/>
    </source>
</evidence>
<dbReference type="InterPro" id="IPR028889">
    <property type="entry name" value="USP"/>
</dbReference>
<dbReference type="HOGENOM" id="CLU_004122_0_0_1"/>
<accession>G8JSU0</accession>
<dbReference type="InterPro" id="IPR018200">
    <property type="entry name" value="USP_CS"/>
</dbReference>
<name>G8JSU0_ERECY</name>
<keyword evidence="4" id="KW-0645">Protease</keyword>
<keyword evidence="7" id="KW-0788">Thiol protease</keyword>
<comment type="similarity">
    <text evidence="2">Belongs to the peptidase C19 family.</text>
</comment>
<dbReference type="InterPro" id="IPR001394">
    <property type="entry name" value="Peptidase_C19_UCH"/>
</dbReference>
<dbReference type="EC" id="3.4.19.12" evidence="3"/>
<feature type="domain" description="USP" evidence="9">
    <location>
        <begin position="1105"/>
        <end position="1515"/>
    </location>
</feature>
<dbReference type="RefSeq" id="XP_003645910.1">
    <property type="nucleotide sequence ID" value="XM_003645862.1"/>
</dbReference>
<dbReference type="eggNOG" id="KOG1868">
    <property type="taxonomic scope" value="Eukaryota"/>
</dbReference>
<dbReference type="Pfam" id="PF00443">
    <property type="entry name" value="UCH"/>
    <property type="match status" value="1"/>
</dbReference>
<gene>
    <name evidence="10" type="ordered locus">Ecym_4009</name>
</gene>
<feature type="region of interest" description="Disordered" evidence="8">
    <location>
        <begin position="215"/>
        <end position="235"/>
    </location>
</feature>
<dbReference type="PANTHER" id="PTHR21646">
    <property type="entry name" value="UBIQUITIN CARBOXYL-TERMINAL HYDROLASE"/>
    <property type="match status" value="1"/>
</dbReference>
<feature type="region of interest" description="Disordered" evidence="8">
    <location>
        <begin position="789"/>
        <end position="810"/>
    </location>
</feature>
<evidence type="ECO:0000256" key="6">
    <source>
        <dbReference type="ARBA" id="ARBA00022801"/>
    </source>
</evidence>